<evidence type="ECO:0000259" key="2">
    <source>
        <dbReference type="Pfam" id="PF02608"/>
    </source>
</evidence>
<reference evidence="3 4" key="1">
    <citation type="submission" date="2011-08" db="EMBL/GenBank/DDBJ databases">
        <title>The Genome Sequence of Oribacterium sp. ACB7.</title>
        <authorList>
            <consortium name="The Broad Institute Genome Sequencing Platform"/>
            <person name="Earl A."/>
            <person name="Ward D."/>
            <person name="Feldgarden M."/>
            <person name="Gevers D."/>
            <person name="Sizova M."/>
            <person name="Hazen A."/>
            <person name="Epstein S."/>
            <person name="Young S.K."/>
            <person name="Zeng Q."/>
            <person name="Gargeya S."/>
            <person name="Fitzgerald M."/>
            <person name="Haas B."/>
            <person name="Abouelleil A."/>
            <person name="Alvarado L."/>
            <person name="Arachchi H.M."/>
            <person name="Berlin A."/>
            <person name="Brown A."/>
            <person name="Chapman S.B."/>
            <person name="Chen Z."/>
            <person name="Dunbar C."/>
            <person name="Freedman E."/>
            <person name="Gearin G."/>
            <person name="Gellesch M."/>
            <person name="Goldberg J."/>
            <person name="Griggs A."/>
            <person name="Gujja S."/>
            <person name="Heiman D."/>
            <person name="Howarth C."/>
            <person name="Larson L."/>
            <person name="Lui A."/>
            <person name="MacDonald P.J.P."/>
            <person name="Montmayeur A."/>
            <person name="Murphy C."/>
            <person name="Neiman D."/>
            <person name="Pearson M."/>
            <person name="Priest M."/>
            <person name="Roberts A."/>
            <person name="Saif S."/>
            <person name="Shea T."/>
            <person name="Shenoy N."/>
            <person name="Sisk P."/>
            <person name="Stolte C."/>
            <person name="Sykes S."/>
            <person name="Wortman J."/>
            <person name="Nusbaum C."/>
            <person name="Birren B."/>
        </authorList>
    </citation>
    <scope>NUCLEOTIDE SEQUENCE [LARGE SCALE GENOMIC DNA]</scope>
    <source>
        <strain evidence="3 4">ACB7</strain>
    </source>
</reference>
<sequence length="638" mass="72677">MLDDYMEAKKLGDRAYRNALLFGQAPYLEALDEKLGKEDIQGENVLGLLEIPLQDIAGTKTKARQQSFARNFMPILSPKTEFASKWANLFDSITEEGVREPILVYEYMYRFYVQEGNKRVSVSRYNKAVSIPAKVIRILPKRTEEKENKLYYEFVDFYKSSGLYGIYFSEPGAYERFSQFLGMKNGEIWSSELCKDVRAAFSRFSDLYFAMGGRRLENTVGDAFFLYISVYGIHSILENATDKIRENLEKIWNEFKKSAGEVVLIQNPEEMKKESNFFTVFSGGSLSGAKKELKIAFLYERSVASSTWAYAHELGRNYIQDRFKEQVESRAMENCSTDEEVRAAIEEAVTWGARLIFTTAPFMAQESIKMALKYPDVSILNCSVNTSYNSIRTYYGRMYEAKFLMGALAASVSDGNDLGYVEQFPLYGTLANVNAFAIGAQFINPWSRVHLSWSGLQNADWKAVFQSKGIHVISGPEFAKPSERSREFGLYLNLDGEVQSNIAVSIYNWGRYYELILHSFLEGSYHSNNLAKSYSALNYYYGLKEGVIDVILSRNLSYSSKKLVSILEKEIKEGSLLPFSGEIHSQREKIHSEGTESLEMEEIVDMRWLNDNVLGEIPPLESFTKESQEAILSGGFLL</sequence>
<dbReference type="Proteomes" id="UP000003527">
    <property type="component" value="Unassembled WGS sequence"/>
</dbReference>
<dbReference type="EMBL" id="AFZD01000012">
    <property type="protein sequence ID" value="EHL12872.1"/>
    <property type="molecule type" value="Genomic_DNA"/>
</dbReference>
<gene>
    <name evidence="3" type="ORF">HMPREF9624_00074</name>
</gene>
<protein>
    <recommendedName>
        <fullName evidence="2">ABC transporter substrate-binding protein PnrA-like domain-containing protein</fullName>
    </recommendedName>
</protein>
<dbReference type="PANTHER" id="PTHR43208">
    <property type="entry name" value="ABC TRANSPORTER SUBSTRATE-BINDING PROTEIN"/>
    <property type="match status" value="1"/>
</dbReference>
<name>G9WT40_9FIRM</name>
<organism evidence="3 4">
    <name type="scientific">Oribacterium asaccharolyticum ACB7</name>
    <dbReference type="NCBI Taxonomy" id="796944"/>
    <lineage>
        <taxon>Bacteria</taxon>
        <taxon>Bacillati</taxon>
        <taxon>Bacillota</taxon>
        <taxon>Clostridia</taxon>
        <taxon>Lachnospirales</taxon>
        <taxon>Lachnospiraceae</taxon>
        <taxon>Oribacterium</taxon>
    </lineage>
</organism>
<dbReference type="InterPro" id="IPR036086">
    <property type="entry name" value="ParB/Sulfiredoxin_sf"/>
</dbReference>
<evidence type="ECO:0000313" key="4">
    <source>
        <dbReference type="Proteomes" id="UP000003527"/>
    </source>
</evidence>
<comment type="caution">
    <text evidence="3">The sequence shown here is derived from an EMBL/GenBank/DDBJ whole genome shotgun (WGS) entry which is preliminary data.</text>
</comment>
<keyword evidence="4" id="KW-1185">Reference proteome</keyword>
<evidence type="ECO:0000313" key="3">
    <source>
        <dbReference type="EMBL" id="EHL12872.1"/>
    </source>
</evidence>
<proteinExistence type="predicted"/>
<dbReference type="InterPro" id="IPR052910">
    <property type="entry name" value="ABC-Purine-Binding"/>
</dbReference>
<dbReference type="RefSeq" id="WP_009536019.1">
    <property type="nucleotide sequence ID" value="NZ_JH414504.1"/>
</dbReference>
<dbReference type="GO" id="GO:0005886">
    <property type="term" value="C:plasma membrane"/>
    <property type="evidence" value="ECO:0007669"/>
    <property type="project" value="InterPro"/>
</dbReference>
<dbReference type="Gene3D" id="3.40.50.2300">
    <property type="match status" value="2"/>
</dbReference>
<accession>G9WT40</accession>
<dbReference type="AlphaFoldDB" id="G9WT40"/>
<dbReference type="PANTHER" id="PTHR43208:SF1">
    <property type="entry name" value="ABC TRANSPORTER SUBSTRATE-BINDING PROTEIN"/>
    <property type="match status" value="1"/>
</dbReference>
<dbReference type="PATRIC" id="fig|796944.3.peg.783"/>
<dbReference type="HOGENOM" id="CLU_418494_0_0_9"/>
<evidence type="ECO:0000256" key="1">
    <source>
        <dbReference type="ARBA" id="ARBA00022729"/>
    </source>
</evidence>
<keyword evidence="1" id="KW-0732">Signal</keyword>
<feature type="domain" description="ABC transporter substrate-binding protein PnrA-like" evidence="2">
    <location>
        <begin position="294"/>
        <end position="455"/>
    </location>
</feature>
<dbReference type="Pfam" id="PF02608">
    <property type="entry name" value="Bmp"/>
    <property type="match status" value="1"/>
</dbReference>
<dbReference type="SUPFAM" id="SSF110849">
    <property type="entry name" value="ParB/Sulfiredoxin"/>
    <property type="match status" value="1"/>
</dbReference>
<dbReference type="InterPro" id="IPR003760">
    <property type="entry name" value="PnrA-like"/>
</dbReference>